<reference evidence="2 3" key="2">
    <citation type="submission" date="2018-11" db="EMBL/GenBank/DDBJ databases">
        <authorList>
            <consortium name="Pathogen Informatics"/>
        </authorList>
    </citation>
    <scope>NUCLEOTIDE SEQUENCE [LARGE SCALE GENOMIC DNA]</scope>
</reference>
<accession>A0A0R3QGH6</accession>
<evidence type="ECO:0000313" key="4">
    <source>
        <dbReference type="WBParaSite" id="BTMF_0000547601-mRNA-1"/>
    </source>
</evidence>
<organism evidence="4">
    <name type="scientific">Brugia timori</name>
    <dbReference type="NCBI Taxonomy" id="42155"/>
    <lineage>
        <taxon>Eukaryota</taxon>
        <taxon>Metazoa</taxon>
        <taxon>Ecdysozoa</taxon>
        <taxon>Nematoda</taxon>
        <taxon>Chromadorea</taxon>
        <taxon>Rhabditida</taxon>
        <taxon>Spirurina</taxon>
        <taxon>Spiruromorpha</taxon>
        <taxon>Filarioidea</taxon>
        <taxon>Onchocercidae</taxon>
        <taxon>Brugia</taxon>
    </lineage>
</organism>
<sequence length="64" mass="7167">MLLEVAAPRRGRAYGRSHLGVPRPLGAEACPSEHSRRPPDDVPYPEAPRLHETQRHAVRFTDGE</sequence>
<dbReference type="Proteomes" id="UP000280834">
    <property type="component" value="Unassembled WGS sequence"/>
</dbReference>
<gene>
    <name evidence="2" type="ORF">BTMF_LOCUS4757</name>
</gene>
<keyword evidence="3" id="KW-1185">Reference proteome</keyword>
<dbReference type="WBParaSite" id="BTMF_0000547601-mRNA-1">
    <property type="protein sequence ID" value="BTMF_0000547601-mRNA-1"/>
    <property type="gene ID" value="BTMF_0000547601"/>
</dbReference>
<evidence type="ECO:0000313" key="2">
    <source>
        <dbReference type="EMBL" id="VDO17253.1"/>
    </source>
</evidence>
<evidence type="ECO:0000256" key="1">
    <source>
        <dbReference type="SAM" id="MobiDB-lite"/>
    </source>
</evidence>
<feature type="compositionally biased region" description="Basic and acidic residues" evidence="1">
    <location>
        <begin position="31"/>
        <end position="40"/>
    </location>
</feature>
<dbReference type="AlphaFoldDB" id="A0A0R3QGH6"/>
<dbReference type="EMBL" id="UZAG01004839">
    <property type="protein sequence ID" value="VDO17253.1"/>
    <property type="molecule type" value="Genomic_DNA"/>
</dbReference>
<feature type="region of interest" description="Disordered" evidence="1">
    <location>
        <begin position="1"/>
        <end position="64"/>
    </location>
</feature>
<reference evidence="4" key="1">
    <citation type="submission" date="2017-02" db="UniProtKB">
        <authorList>
            <consortium name="WormBaseParasite"/>
        </authorList>
    </citation>
    <scope>IDENTIFICATION</scope>
</reference>
<evidence type="ECO:0000313" key="3">
    <source>
        <dbReference type="Proteomes" id="UP000280834"/>
    </source>
</evidence>
<feature type="compositionally biased region" description="Basic and acidic residues" evidence="1">
    <location>
        <begin position="48"/>
        <end position="64"/>
    </location>
</feature>
<name>A0A0R3QGH6_9BILA</name>
<protein>
    <submittedName>
        <fullName evidence="2 4">Uncharacterized protein</fullName>
    </submittedName>
</protein>
<proteinExistence type="predicted"/>